<sequence>MKQSLTCDKLELDSDDENEEIGRGKRTRKPIHHFGDTEDSDREPAPKKAPIPIQHRPSSGPSLTSRCNQPAPGPSYFVQPPLPPPPVPSPCSLPPPLTSPVPSPFSPPPPRSPSRPPSLPTPQQLFQSPYNCSSQNYTDLSVHHPPPGTSSDGLATSYRERATEVFMPSLNMGRSGKDPIICTPAKLHMLTLMENMKQQMTQLSMNMSVIMARTAAAGSVVEMPEEISLPLASIEEVDHFEGWLKNPANTAKKQHLVCGCWPP</sequence>
<dbReference type="Proteomes" id="UP001557470">
    <property type="component" value="Unassembled WGS sequence"/>
</dbReference>
<comment type="caution">
    <text evidence="2">The sequence shown here is derived from an EMBL/GenBank/DDBJ whole genome shotgun (WGS) entry which is preliminary data.</text>
</comment>
<proteinExistence type="predicted"/>
<keyword evidence="3" id="KW-1185">Reference proteome</keyword>
<reference evidence="2 3" key="1">
    <citation type="submission" date="2024-06" db="EMBL/GenBank/DDBJ databases">
        <authorList>
            <person name="Pan Q."/>
            <person name="Wen M."/>
            <person name="Jouanno E."/>
            <person name="Zahm M."/>
            <person name="Klopp C."/>
            <person name="Cabau C."/>
            <person name="Louis A."/>
            <person name="Berthelot C."/>
            <person name="Parey E."/>
            <person name="Roest Crollius H."/>
            <person name="Montfort J."/>
            <person name="Robinson-Rechavi M."/>
            <person name="Bouchez O."/>
            <person name="Lampietro C."/>
            <person name="Lopez Roques C."/>
            <person name="Donnadieu C."/>
            <person name="Postlethwait J."/>
            <person name="Bobe J."/>
            <person name="Verreycken H."/>
            <person name="Guiguen Y."/>
        </authorList>
    </citation>
    <scope>NUCLEOTIDE SEQUENCE [LARGE SCALE GENOMIC DNA]</scope>
    <source>
        <strain evidence="2">Up_M1</strain>
        <tissue evidence="2">Testis</tissue>
    </source>
</reference>
<evidence type="ECO:0000313" key="3">
    <source>
        <dbReference type="Proteomes" id="UP001557470"/>
    </source>
</evidence>
<evidence type="ECO:0000256" key="1">
    <source>
        <dbReference type="SAM" id="MobiDB-lite"/>
    </source>
</evidence>
<feature type="compositionally biased region" description="Polar residues" evidence="1">
    <location>
        <begin position="56"/>
        <end position="68"/>
    </location>
</feature>
<accession>A0ABD0WFC4</accession>
<feature type="compositionally biased region" description="Polar residues" evidence="1">
    <location>
        <begin position="123"/>
        <end position="139"/>
    </location>
</feature>
<name>A0ABD0WFC4_UMBPY</name>
<dbReference type="EMBL" id="JAGEUA010000010">
    <property type="protein sequence ID" value="KAL0964136.1"/>
    <property type="molecule type" value="Genomic_DNA"/>
</dbReference>
<dbReference type="AlphaFoldDB" id="A0ABD0WFC4"/>
<organism evidence="2 3">
    <name type="scientific">Umbra pygmaea</name>
    <name type="common">Eastern mudminnow</name>
    <dbReference type="NCBI Taxonomy" id="75934"/>
    <lineage>
        <taxon>Eukaryota</taxon>
        <taxon>Metazoa</taxon>
        <taxon>Chordata</taxon>
        <taxon>Craniata</taxon>
        <taxon>Vertebrata</taxon>
        <taxon>Euteleostomi</taxon>
        <taxon>Actinopterygii</taxon>
        <taxon>Neopterygii</taxon>
        <taxon>Teleostei</taxon>
        <taxon>Protacanthopterygii</taxon>
        <taxon>Esociformes</taxon>
        <taxon>Umbridae</taxon>
        <taxon>Umbra</taxon>
    </lineage>
</organism>
<gene>
    <name evidence="2" type="ORF">UPYG_G00319510</name>
</gene>
<protein>
    <submittedName>
        <fullName evidence="2">Uncharacterized protein</fullName>
    </submittedName>
</protein>
<evidence type="ECO:0000313" key="2">
    <source>
        <dbReference type="EMBL" id="KAL0964136.1"/>
    </source>
</evidence>
<feature type="region of interest" description="Disordered" evidence="1">
    <location>
        <begin position="1"/>
        <end position="154"/>
    </location>
</feature>
<feature type="compositionally biased region" description="Pro residues" evidence="1">
    <location>
        <begin position="80"/>
        <end position="120"/>
    </location>
</feature>